<feature type="region of interest" description="Disordered" evidence="1">
    <location>
        <begin position="338"/>
        <end position="357"/>
    </location>
</feature>
<evidence type="ECO:0000313" key="3">
    <source>
        <dbReference type="EMBL" id="PXF49622.1"/>
    </source>
</evidence>
<keyword evidence="2" id="KW-0472">Membrane</keyword>
<comment type="caution">
    <text evidence="3">The sequence shown here is derived from an EMBL/GenBank/DDBJ whole genome shotgun (WGS) entry which is preliminary data.</text>
</comment>
<name>A0A2V3J671_9FLOR</name>
<feature type="transmembrane region" description="Helical" evidence="2">
    <location>
        <begin position="258"/>
        <end position="280"/>
    </location>
</feature>
<feature type="region of interest" description="Disordered" evidence="1">
    <location>
        <begin position="58"/>
        <end position="89"/>
    </location>
</feature>
<sequence length="357" mass="39199">MVNINLDINLGGGAERSTGLDSFVCLGSEGDVKCGVRRSRRRQRPKCIVLQADINGDDTAESKHIQPGGDTDERGGRTGVPSRFDSDSAVQRGNADLSVDGGAEAIGLSCVQVRNGTFSFRGGNYSARNGAVQCEEKAVYSYRPNARQLRSPFERGMTSFCKENFCVSVLLADENTLLISEPYDGRSSRNANASFFVTHVHFSLRAARLRWIARNIQQLYSISVLEELELRRQTLLQSQTARCEFEVERREVSMIKGWTFVTALLFWICCVLFFVAMAALKRGVLYDMNNAMHWATRTCHPPGGDSTAAGVVGGRAAAFVRLDSYDSDRPLVSVMATAGTPPPANAQYEEDTTSPQL</sequence>
<feature type="compositionally biased region" description="Acidic residues" evidence="1">
    <location>
        <begin position="348"/>
        <end position="357"/>
    </location>
</feature>
<reference evidence="3 4" key="1">
    <citation type="journal article" date="2018" name="Mol. Biol. Evol.">
        <title>Analysis of the draft genome of the red seaweed Gracilariopsis chorda provides insights into genome size evolution in Rhodophyta.</title>
        <authorList>
            <person name="Lee J."/>
            <person name="Yang E.C."/>
            <person name="Graf L."/>
            <person name="Yang J.H."/>
            <person name="Qiu H."/>
            <person name="Zel Zion U."/>
            <person name="Chan C.X."/>
            <person name="Stephens T.G."/>
            <person name="Weber A.P.M."/>
            <person name="Boo G.H."/>
            <person name="Boo S.M."/>
            <person name="Kim K.M."/>
            <person name="Shin Y."/>
            <person name="Jung M."/>
            <person name="Lee S.J."/>
            <person name="Yim H.S."/>
            <person name="Lee J.H."/>
            <person name="Bhattacharya D."/>
            <person name="Yoon H.S."/>
        </authorList>
    </citation>
    <scope>NUCLEOTIDE SEQUENCE [LARGE SCALE GENOMIC DNA]</scope>
    <source>
        <strain evidence="3 4">SKKU-2015</strain>
        <tissue evidence="3">Whole body</tissue>
    </source>
</reference>
<gene>
    <name evidence="3" type="ORF">BWQ96_00500</name>
</gene>
<evidence type="ECO:0000256" key="2">
    <source>
        <dbReference type="SAM" id="Phobius"/>
    </source>
</evidence>
<organism evidence="3 4">
    <name type="scientific">Gracilariopsis chorda</name>
    <dbReference type="NCBI Taxonomy" id="448386"/>
    <lineage>
        <taxon>Eukaryota</taxon>
        <taxon>Rhodophyta</taxon>
        <taxon>Florideophyceae</taxon>
        <taxon>Rhodymeniophycidae</taxon>
        <taxon>Gracilariales</taxon>
        <taxon>Gracilariaceae</taxon>
        <taxon>Gracilariopsis</taxon>
    </lineage>
</organism>
<evidence type="ECO:0008006" key="5">
    <source>
        <dbReference type="Google" id="ProtNLM"/>
    </source>
</evidence>
<dbReference type="AlphaFoldDB" id="A0A2V3J671"/>
<evidence type="ECO:0000313" key="4">
    <source>
        <dbReference type="Proteomes" id="UP000247409"/>
    </source>
</evidence>
<dbReference type="EMBL" id="NBIV01000003">
    <property type="protein sequence ID" value="PXF49622.1"/>
    <property type="molecule type" value="Genomic_DNA"/>
</dbReference>
<dbReference type="Proteomes" id="UP000247409">
    <property type="component" value="Unassembled WGS sequence"/>
</dbReference>
<proteinExistence type="predicted"/>
<accession>A0A2V3J671</accession>
<keyword evidence="2" id="KW-0812">Transmembrane</keyword>
<evidence type="ECO:0000256" key="1">
    <source>
        <dbReference type="SAM" id="MobiDB-lite"/>
    </source>
</evidence>
<protein>
    <recommendedName>
        <fullName evidence="5">Transmembrane protein</fullName>
    </recommendedName>
</protein>
<keyword evidence="4" id="KW-1185">Reference proteome</keyword>
<keyword evidence="2" id="KW-1133">Transmembrane helix</keyword>